<accession>A0A6J4JRZ1</accession>
<dbReference type="EMBL" id="CADCTJ010001137">
    <property type="protein sequence ID" value="CAA9285666.1"/>
    <property type="molecule type" value="Genomic_DNA"/>
</dbReference>
<organism evidence="1">
    <name type="scientific">uncultured Adhaeribacter sp</name>
    <dbReference type="NCBI Taxonomy" id="448109"/>
    <lineage>
        <taxon>Bacteria</taxon>
        <taxon>Pseudomonadati</taxon>
        <taxon>Bacteroidota</taxon>
        <taxon>Cytophagia</taxon>
        <taxon>Cytophagales</taxon>
        <taxon>Hymenobacteraceae</taxon>
        <taxon>Adhaeribacter</taxon>
        <taxon>environmental samples</taxon>
    </lineage>
</organism>
<protein>
    <submittedName>
        <fullName evidence="1">Uncharacterized protein</fullName>
    </submittedName>
</protein>
<sequence>MPGHCRISVLLLSNANNSGPNQSQPNDIYYLRVSGAGQTSTHRLILKH</sequence>
<dbReference type="AlphaFoldDB" id="A0A6J4JRZ1"/>
<proteinExistence type="predicted"/>
<evidence type="ECO:0000313" key="1">
    <source>
        <dbReference type="EMBL" id="CAA9285666.1"/>
    </source>
</evidence>
<name>A0A6J4JRZ1_9BACT</name>
<reference evidence="1" key="1">
    <citation type="submission" date="2020-02" db="EMBL/GenBank/DDBJ databases">
        <authorList>
            <person name="Meier V. D."/>
        </authorList>
    </citation>
    <scope>NUCLEOTIDE SEQUENCE</scope>
    <source>
        <strain evidence="1">AVDCRST_MAG95</strain>
    </source>
</reference>
<gene>
    <name evidence="1" type="ORF">AVDCRST_MAG95-3629</name>
</gene>